<name>A0AAV2K9Y8_KNICA</name>
<sequence length="153" mass="16575">MLESATPVAGIIQTHRLSEDIAKHNGAVKSLHAQTNEPVKWLHMSAEDAKAALTPERLSAPDDRAGQVHRSGISPGFCVYVKAARSSVWEASRTHRQGEGVRGVQLLGEGMRGVQLLGEGMRGVQLLGAPRGRERRRAAQRGEEREGGRRRGG</sequence>
<evidence type="ECO:0000256" key="1">
    <source>
        <dbReference type="SAM" id="MobiDB-lite"/>
    </source>
</evidence>
<feature type="region of interest" description="Disordered" evidence="1">
    <location>
        <begin position="128"/>
        <end position="153"/>
    </location>
</feature>
<evidence type="ECO:0000313" key="2">
    <source>
        <dbReference type="EMBL" id="CAL1585891.1"/>
    </source>
</evidence>
<evidence type="ECO:0000313" key="3">
    <source>
        <dbReference type="Proteomes" id="UP001497482"/>
    </source>
</evidence>
<accession>A0AAV2K9Y8</accession>
<dbReference type="Proteomes" id="UP001497482">
    <property type="component" value="Chromosome 17"/>
</dbReference>
<gene>
    <name evidence="2" type="ORF">KC01_LOCUS16058</name>
</gene>
<organism evidence="2 3">
    <name type="scientific">Knipowitschia caucasica</name>
    <name type="common">Caucasian dwarf goby</name>
    <name type="synonym">Pomatoschistus caucasicus</name>
    <dbReference type="NCBI Taxonomy" id="637954"/>
    <lineage>
        <taxon>Eukaryota</taxon>
        <taxon>Metazoa</taxon>
        <taxon>Chordata</taxon>
        <taxon>Craniata</taxon>
        <taxon>Vertebrata</taxon>
        <taxon>Euteleostomi</taxon>
        <taxon>Actinopterygii</taxon>
        <taxon>Neopterygii</taxon>
        <taxon>Teleostei</taxon>
        <taxon>Neoteleostei</taxon>
        <taxon>Acanthomorphata</taxon>
        <taxon>Gobiaria</taxon>
        <taxon>Gobiiformes</taxon>
        <taxon>Gobioidei</taxon>
        <taxon>Gobiidae</taxon>
        <taxon>Gobiinae</taxon>
        <taxon>Knipowitschia</taxon>
    </lineage>
</organism>
<reference evidence="2 3" key="1">
    <citation type="submission" date="2024-04" db="EMBL/GenBank/DDBJ databases">
        <authorList>
            <person name="Waldvogel A.-M."/>
            <person name="Schoenle A."/>
        </authorList>
    </citation>
    <scope>NUCLEOTIDE SEQUENCE [LARGE SCALE GENOMIC DNA]</scope>
</reference>
<protein>
    <submittedName>
        <fullName evidence="2">Uncharacterized protein</fullName>
    </submittedName>
</protein>
<dbReference type="AlphaFoldDB" id="A0AAV2K9Y8"/>
<dbReference type="EMBL" id="OZ035839">
    <property type="protein sequence ID" value="CAL1585891.1"/>
    <property type="molecule type" value="Genomic_DNA"/>
</dbReference>
<proteinExistence type="predicted"/>
<feature type="compositionally biased region" description="Basic and acidic residues" evidence="1">
    <location>
        <begin position="140"/>
        <end position="153"/>
    </location>
</feature>
<keyword evidence="3" id="KW-1185">Reference proteome</keyword>